<dbReference type="GO" id="GO:0008237">
    <property type="term" value="F:metallopeptidase activity"/>
    <property type="evidence" value="ECO:0007669"/>
    <property type="project" value="UniProtKB-KW"/>
</dbReference>
<dbReference type="PANTHER" id="PTHR42960">
    <property type="entry name" value="YCF46 PROTEIN"/>
    <property type="match status" value="1"/>
</dbReference>
<dbReference type="PANTHER" id="PTHR42960:SF1">
    <property type="entry name" value="YCF46 PROTEIN"/>
    <property type="match status" value="1"/>
</dbReference>
<dbReference type="InterPro" id="IPR027417">
    <property type="entry name" value="P-loop_NTPase"/>
</dbReference>
<dbReference type="OrthoDB" id="9806903at2"/>
<evidence type="ECO:0000313" key="7">
    <source>
        <dbReference type="Proteomes" id="UP000319976"/>
    </source>
</evidence>
<dbReference type="InterPro" id="IPR003593">
    <property type="entry name" value="AAA+_ATPase"/>
</dbReference>
<name>A0A517T582_9PLAN</name>
<keyword evidence="6" id="KW-0645">Protease</keyword>
<dbReference type="GO" id="GO:0016887">
    <property type="term" value="F:ATP hydrolysis activity"/>
    <property type="evidence" value="ECO:0007669"/>
    <property type="project" value="InterPro"/>
</dbReference>
<dbReference type="SMART" id="SM00382">
    <property type="entry name" value="AAA"/>
    <property type="match status" value="1"/>
</dbReference>
<proteinExistence type="inferred from homology"/>
<comment type="similarity">
    <text evidence="3">Belongs to the AAA ATPase family. Highly divergent.</text>
</comment>
<dbReference type="SUPFAM" id="SSF52540">
    <property type="entry name" value="P-loop containing nucleoside triphosphate hydrolases"/>
    <property type="match status" value="2"/>
</dbReference>
<dbReference type="AlphaFoldDB" id="A0A517T582"/>
<dbReference type="Gene3D" id="3.40.50.300">
    <property type="entry name" value="P-loop containing nucleotide triphosphate hydrolases"/>
    <property type="match status" value="1"/>
</dbReference>
<evidence type="ECO:0000256" key="4">
    <source>
        <dbReference type="ARBA" id="ARBA00040480"/>
    </source>
</evidence>
<organism evidence="6 7">
    <name type="scientific">Calycomorphotria hydatis</name>
    <dbReference type="NCBI Taxonomy" id="2528027"/>
    <lineage>
        <taxon>Bacteria</taxon>
        <taxon>Pseudomonadati</taxon>
        <taxon>Planctomycetota</taxon>
        <taxon>Planctomycetia</taxon>
        <taxon>Planctomycetales</taxon>
        <taxon>Planctomycetaceae</taxon>
        <taxon>Calycomorphotria</taxon>
    </lineage>
</organism>
<dbReference type="Gene3D" id="1.10.8.60">
    <property type="match status" value="1"/>
</dbReference>
<evidence type="ECO:0000256" key="1">
    <source>
        <dbReference type="ARBA" id="ARBA00022741"/>
    </source>
</evidence>
<dbReference type="Proteomes" id="UP000319976">
    <property type="component" value="Chromosome"/>
</dbReference>
<gene>
    <name evidence="6" type="primary">ftsH3_1</name>
    <name evidence="6" type="ORF">V22_07520</name>
</gene>
<dbReference type="GO" id="GO:0006508">
    <property type="term" value="P:proteolysis"/>
    <property type="evidence" value="ECO:0007669"/>
    <property type="project" value="UniProtKB-KW"/>
</dbReference>
<sequence length="496" mass="55050">MDQLRLLIRSGHPAISIETTNEEGAERKISAEAEVLNIPLFKWSVTDGLREFWGPESPGPAIVGGRKPIKFILHLLKVNKPGIYVLFDAGAYLKEAFFYRGLRDVIRQSASTGVRLIFVDPLPLPPEFRSFTVRYDLPSPEVDELRALIKETFQNIKNEEPHKNYSAQLTSAQIDRIALTLRGLGRAEATRVISTAIYDDNKFNSEDINRIVEAKRMLLGTTGCLESIAADFSPEDIGGLSNLKKWLAKRRDAFSKEAAEFGIETPRGVLMLGVPGCGKSLCAKVVAADWNMPLLRLDPGVLYDKFIGASESRLREALRQAEATAPVVLWIDEIEKAFASAGASSADGGLSQRMFGTLLSWMQDHRHPIFIVATANDISSLPPELMRKGRFDEVFFIDLPDIEAREQILAIHLGRKSRDASDFDVEQLAELSDGFTGSELEQAIVSALHTAFASRTNLKTEHIASALRETNPLSVLMGERIRSLRSWAEERCISAD</sequence>
<dbReference type="InterPro" id="IPR003959">
    <property type="entry name" value="ATPase_AAA_core"/>
</dbReference>
<keyword evidence="6" id="KW-0482">Metalloprotease</keyword>
<evidence type="ECO:0000259" key="5">
    <source>
        <dbReference type="SMART" id="SM00382"/>
    </source>
</evidence>
<dbReference type="InterPro" id="IPR052381">
    <property type="entry name" value="AAA_domain_protein"/>
</dbReference>
<dbReference type="Pfam" id="PF00004">
    <property type="entry name" value="AAA"/>
    <property type="match status" value="1"/>
</dbReference>
<feature type="domain" description="AAA+ ATPase" evidence="5">
    <location>
        <begin position="265"/>
        <end position="401"/>
    </location>
</feature>
<reference evidence="6 7" key="1">
    <citation type="submission" date="2019-02" db="EMBL/GenBank/DDBJ databases">
        <title>Deep-cultivation of Planctomycetes and their phenomic and genomic characterization uncovers novel biology.</title>
        <authorList>
            <person name="Wiegand S."/>
            <person name="Jogler M."/>
            <person name="Boedeker C."/>
            <person name="Pinto D."/>
            <person name="Vollmers J."/>
            <person name="Rivas-Marin E."/>
            <person name="Kohn T."/>
            <person name="Peeters S.H."/>
            <person name="Heuer A."/>
            <person name="Rast P."/>
            <person name="Oberbeckmann S."/>
            <person name="Bunk B."/>
            <person name="Jeske O."/>
            <person name="Meyerdierks A."/>
            <person name="Storesund J.E."/>
            <person name="Kallscheuer N."/>
            <person name="Luecker S."/>
            <person name="Lage O.M."/>
            <person name="Pohl T."/>
            <person name="Merkel B.J."/>
            <person name="Hornburger P."/>
            <person name="Mueller R.-W."/>
            <person name="Bruemmer F."/>
            <person name="Labrenz M."/>
            <person name="Spormann A.M."/>
            <person name="Op den Camp H."/>
            <person name="Overmann J."/>
            <person name="Amann R."/>
            <person name="Jetten M.S.M."/>
            <person name="Mascher T."/>
            <person name="Medema M.H."/>
            <person name="Devos D.P."/>
            <person name="Kaster A.-K."/>
            <person name="Ovreas L."/>
            <person name="Rohde M."/>
            <person name="Galperin M.Y."/>
            <person name="Jogler C."/>
        </authorList>
    </citation>
    <scope>NUCLEOTIDE SEQUENCE [LARGE SCALE GENOMIC DNA]</scope>
    <source>
        <strain evidence="6 7">V22</strain>
    </source>
</reference>
<evidence type="ECO:0000256" key="2">
    <source>
        <dbReference type="ARBA" id="ARBA00022840"/>
    </source>
</evidence>
<protein>
    <recommendedName>
        <fullName evidence="4">Uncharacterized AAA domain-containing protein ycf46</fullName>
    </recommendedName>
</protein>
<dbReference type="EMBL" id="CP036316">
    <property type="protein sequence ID" value="QDT63530.1"/>
    <property type="molecule type" value="Genomic_DNA"/>
</dbReference>
<keyword evidence="7" id="KW-1185">Reference proteome</keyword>
<keyword evidence="2" id="KW-0067">ATP-binding</keyword>
<keyword evidence="6" id="KW-0378">Hydrolase</keyword>
<evidence type="ECO:0000256" key="3">
    <source>
        <dbReference type="ARBA" id="ARBA00038088"/>
    </source>
</evidence>
<accession>A0A517T582</accession>
<dbReference type="GO" id="GO:0005524">
    <property type="term" value="F:ATP binding"/>
    <property type="evidence" value="ECO:0007669"/>
    <property type="project" value="UniProtKB-KW"/>
</dbReference>
<keyword evidence="1" id="KW-0547">Nucleotide-binding</keyword>
<dbReference type="RefSeq" id="WP_145259925.1">
    <property type="nucleotide sequence ID" value="NZ_CP036316.1"/>
</dbReference>
<dbReference type="KEGG" id="chya:V22_07520"/>
<evidence type="ECO:0000313" key="6">
    <source>
        <dbReference type="EMBL" id="QDT63530.1"/>
    </source>
</evidence>